<reference evidence="2 3" key="1">
    <citation type="submission" date="2014-04" db="EMBL/GenBank/DDBJ databases">
        <title>Evolutionary Origins and Diversification of the Mycorrhizal Mutualists.</title>
        <authorList>
            <consortium name="DOE Joint Genome Institute"/>
            <consortium name="Mycorrhizal Genomics Consortium"/>
            <person name="Kohler A."/>
            <person name="Kuo A."/>
            <person name="Nagy L.G."/>
            <person name="Floudas D."/>
            <person name="Copeland A."/>
            <person name="Barry K.W."/>
            <person name="Cichocki N."/>
            <person name="Veneault-Fourrey C."/>
            <person name="LaButti K."/>
            <person name="Lindquist E.A."/>
            <person name="Lipzen A."/>
            <person name="Lundell T."/>
            <person name="Morin E."/>
            <person name="Murat C."/>
            <person name="Riley R."/>
            <person name="Ohm R."/>
            <person name="Sun H."/>
            <person name="Tunlid A."/>
            <person name="Henrissat B."/>
            <person name="Grigoriev I.V."/>
            <person name="Hibbett D.S."/>
            <person name="Martin F."/>
        </authorList>
    </citation>
    <scope>NUCLEOTIDE SEQUENCE [LARGE SCALE GENOMIC DNA]</scope>
    <source>
        <strain evidence="2 3">Koide BX008</strain>
    </source>
</reference>
<dbReference type="OrthoDB" id="3047765at2759"/>
<protein>
    <submittedName>
        <fullName evidence="2">Uncharacterized protein</fullName>
    </submittedName>
</protein>
<organism evidence="2 3">
    <name type="scientific">Amanita muscaria (strain Koide BX008)</name>
    <dbReference type="NCBI Taxonomy" id="946122"/>
    <lineage>
        <taxon>Eukaryota</taxon>
        <taxon>Fungi</taxon>
        <taxon>Dikarya</taxon>
        <taxon>Basidiomycota</taxon>
        <taxon>Agaricomycotina</taxon>
        <taxon>Agaricomycetes</taxon>
        <taxon>Agaricomycetidae</taxon>
        <taxon>Agaricales</taxon>
        <taxon>Pluteineae</taxon>
        <taxon>Amanitaceae</taxon>
        <taxon>Amanita</taxon>
    </lineage>
</organism>
<name>A0A0C2XQ37_AMAMK</name>
<feature type="compositionally biased region" description="Polar residues" evidence="1">
    <location>
        <begin position="70"/>
        <end position="84"/>
    </location>
</feature>
<feature type="compositionally biased region" description="Basic and acidic residues" evidence="1">
    <location>
        <begin position="85"/>
        <end position="96"/>
    </location>
</feature>
<feature type="region of interest" description="Disordered" evidence="1">
    <location>
        <begin position="63"/>
        <end position="96"/>
    </location>
</feature>
<evidence type="ECO:0000313" key="2">
    <source>
        <dbReference type="EMBL" id="KIL71751.1"/>
    </source>
</evidence>
<evidence type="ECO:0000313" key="3">
    <source>
        <dbReference type="Proteomes" id="UP000054549"/>
    </source>
</evidence>
<dbReference type="EMBL" id="KN818222">
    <property type="protein sequence ID" value="KIL71751.1"/>
    <property type="molecule type" value="Genomic_DNA"/>
</dbReference>
<evidence type="ECO:0000256" key="1">
    <source>
        <dbReference type="SAM" id="MobiDB-lite"/>
    </source>
</evidence>
<keyword evidence="3" id="KW-1185">Reference proteome</keyword>
<dbReference type="STRING" id="946122.A0A0C2XQ37"/>
<dbReference type="Proteomes" id="UP000054549">
    <property type="component" value="Unassembled WGS sequence"/>
</dbReference>
<accession>A0A0C2XQ37</accession>
<gene>
    <name evidence="2" type="ORF">M378DRAFT_242040</name>
</gene>
<dbReference type="InParanoid" id="A0A0C2XQ37"/>
<dbReference type="HOGENOM" id="CLU_1562471_0_0_1"/>
<proteinExistence type="predicted"/>
<dbReference type="AlphaFoldDB" id="A0A0C2XQ37"/>
<sequence>MVVPTKTKPQIPAGPVKLTVGVEESRAQRHQRQLSRFRDRGGIFVPTTRNTLADILLKRRAASPKKSLSRAASPQKSLRRSASPTKRDTRSEDVTDSKRLRLLRKLRGKIVCLVSPRRLPKEMQGRKMLRTIRELRLLRKHRGKIVCLVSPMRPLDKCKVRFRSGFSFHIC</sequence>